<keyword evidence="3" id="KW-1185">Reference proteome</keyword>
<sequence>MLKKLEDGISPVKCRSLNLYAVPSLHLPTKSGSVADDTVSDRSRRAETKHKRQIVRNLLNITGCANQNQQGKAEAKHEPQIQQDLFINNNDAAALDQSFQHATEDATEPFQLQKQLLERETVSSHATGTTETKVCWETEATEDFTTPSGVRRRPRNEDKWKRNIAKKRRNHGVEYISINSGKVIRGRQVGPRCSCAKECFDLVGEVNIQQLFTEYWASGDWDIQTAYLQKQTTKVPVNRRRTNNEDNMHICVRLYHVIVEDTPITVCKDAFESIHGISKSRIDRSLTKVTASNVPVKDQRGKNGDHHKVSEEVAKTVIEHIKSFPTITSHYSRKTCPIVVYLDTDIVSRRQMYELYITWLKEKYPEIVACTFHYYDDIFKMKFSNVKLYKPRKDTCKTCDSYAVGCKDSSLSTDDKRDNEIRHSHHLAKAETGYRLPKTLQTRHTYMAADSDFGIIEKKMRCHNYIFTPDEHIEIIKKSRKSGESKVPFQVIKMNQEHFRDWHVLKRHVTHRTPSKMRFKDSCFFNISENYMIGYGCGTSYHFITEDRNEEQVRVVKTKGEVEDSLFNLSAVVVLQKYTALIPLPKPKVDDLKDLVADLVPAYIQRAYWDAILGIQPTPEGGTLNGDDPEALVDDPDPCSSHGYYDYTY</sequence>
<feature type="region of interest" description="Disordered" evidence="1">
    <location>
        <begin position="30"/>
        <end position="49"/>
    </location>
</feature>
<gene>
    <name evidence="2" type="ORF">Pmani_020378</name>
</gene>
<comment type="caution">
    <text evidence="2">The sequence shown here is derived from an EMBL/GenBank/DDBJ whole genome shotgun (WGS) entry which is preliminary data.</text>
</comment>
<feature type="compositionally biased region" description="Acidic residues" evidence="1">
    <location>
        <begin position="627"/>
        <end position="637"/>
    </location>
</feature>
<feature type="region of interest" description="Disordered" evidence="1">
    <location>
        <begin position="623"/>
        <end position="649"/>
    </location>
</feature>
<organism evidence="2 3">
    <name type="scientific">Petrolisthes manimaculis</name>
    <dbReference type="NCBI Taxonomy" id="1843537"/>
    <lineage>
        <taxon>Eukaryota</taxon>
        <taxon>Metazoa</taxon>
        <taxon>Ecdysozoa</taxon>
        <taxon>Arthropoda</taxon>
        <taxon>Crustacea</taxon>
        <taxon>Multicrustacea</taxon>
        <taxon>Malacostraca</taxon>
        <taxon>Eumalacostraca</taxon>
        <taxon>Eucarida</taxon>
        <taxon>Decapoda</taxon>
        <taxon>Pleocyemata</taxon>
        <taxon>Anomura</taxon>
        <taxon>Galatheoidea</taxon>
        <taxon>Porcellanidae</taxon>
        <taxon>Petrolisthes</taxon>
    </lineage>
</organism>
<accession>A0AAE1PII7</accession>
<dbReference type="PANTHER" id="PTHR10773">
    <property type="entry name" value="DNA-DIRECTED RNA POLYMERASES I, II, AND III SUBUNIT RPABC2"/>
    <property type="match status" value="1"/>
</dbReference>
<proteinExistence type="predicted"/>
<dbReference type="AlphaFoldDB" id="A0AAE1PII7"/>
<reference evidence="2" key="1">
    <citation type="submission" date="2023-11" db="EMBL/GenBank/DDBJ databases">
        <title>Genome assemblies of two species of porcelain crab, Petrolisthes cinctipes and Petrolisthes manimaculis (Anomura: Porcellanidae).</title>
        <authorList>
            <person name="Angst P."/>
        </authorList>
    </citation>
    <scope>NUCLEOTIDE SEQUENCE</scope>
    <source>
        <strain evidence="2">PB745_02</strain>
        <tissue evidence="2">Gill</tissue>
    </source>
</reference>
<dbReference type="Proteomes" id="UP001292094">
    <property type="component" value="Unassembled WGS sequence"/>
</dbReference>
<name>A0AAE1PII7_9EUCA</name>
<dbReference type="EMBL" id="JAWZYT010001955">
    <property type="protein sequence ID" value="KAK4307900.1"/>
    <property type="molecule type" value="Genomic_DNA"/>
</dbReference>
<evidence type="ECO:0000256" key="1">
    <source>
        <dbReference type="SAM" id="MobiDB-lite"/>
    </source>
</evidence>
<protein>
    <submittedName>
        <fullName evidence="2">Uncharacterized protein</fullName>
    </submittedName>
</protein>
<evidence type="ECO:0000313" key="3">
    <source>
        <dbReference type="Proteomes" id="UP001292094"/>
    </source>
</evidence>
<evidence type="ECO:0000313" key="2">
    <source>
        <dbReference type="EMBL" id="KAK4307900.1"/>
    </source>
</evidence>
<dbReference type="PANTHER" id="PTHR10773:SF19">
    <property type="match status" value="1"/>
</dbReference>